<dbReference type="AlphaFoldDB" id="A0A9W8ZQY8"/>
<protein>
    <submittedName>
        <fullName evidence="2">Uncharacterized protein</fullName>
    </submittedName>
</protein>
<evidence type="ECO:0000256" key="1">
    <source>
        <dbReference type="SAM" id="MobiDB-lite"/>
    </source>
</evidence>
<organism evidence="2 3">
    <name type="scientific">Lentinula lateritia</name>
    <dbReference type="NCBI Taxonomy" id="40482"/>
    <lineage>
        <taxon>Eukaryota</taxon>
        <taxon>Fungi</taxon>
        <taxon>Dikarya</taxon>
        <taxon>Basidiomycota</taxon>
        <taxon>Agaricomycotina</taxon>
        <taxon>Agaricomycetes</taxon>
        <taxon>Agaricomycetidae</taxon>
        <taxon>Agaricales</taxon>
        <taxon>Marasmiineae</taxon>
        <taxon>Omphalotaceae</taxon>
        <taxon>Lentinula</taxon>
    </lineage>
</organism>
<reference evidence="2" key="1">
    <citation type="submission" date="2022-08" db="EMBL/GenBank/DDBJ databases">
        <authorList>
            <consortium name="DOE Joint Genome Institute"/>
            <person name="Min B."/>
            <person name="Riley R."/>
            <person name="Sierra-Patev S."/>
            <person name="Naranjo-Ortiz M."/>
            <person name="Looney B."/>
            <person name="Konkel Z."/>
            <person name="Slot J.C."/>
            <person name="Sakamoto Y."/>
            <person name="Steenwyk J.L."/>
            <person name="Rokas A."/>
            <person name="Carro J."/>
            <person name="Camarero S."/>
            <person name="Ferreira P."/>
            <person name="Molpeceres G."/>
            <person name="Ruiz-Duenas F.J."/>
            <person name="Serrano A."/>
            <person name="Henrissat B."/>
            <person name="Drula E."/>
            <person name="Hughes K.W."/>
            <person name="Mata J.L."/>
            <person name="Ishikawa N.K."/>
            <person name="Vargas-Isla R."/>
            <person name="Ushijima S."/>
            <person name="Smith C.A."/>
            <person name="Ahrendt S."/>
            <person name="Andreopoulos W."/>
            <person name="He G."/>
            <person name="Labutti K."/>
            <person name="Lipzen A."/>
            <person name="Ng V."/>
            <person name="Sandor L."/>
            <person name="Barry K."/>
            <person name="Martinez A.T."/>
            <person name="Xiao Y."/>
            <person name="Gibbons J.G."/>
            <person name="Terashima K."/>
            <person name="Hibbett D.S."/>
            <person name="Grigoriev I.V."/>
        </authorList>
    </citation>
    <scope>NUCLEOTIDE SEQUENCE</scope>
    <source>
        <strain evidence="2">Sp2 HRB7682 ss15</strain>
    </source>
</reference>
<gene>
    <name evidence="2" type="ORF">C8J55DRAFT_494468</name>
</gene>
<proteinExistence type="predicted"/>
<reference evidence="2" key="2">
    <citation type="journal article" date="2023" name="Proc. Natl. Acad. Sci. U.S.A.">
        <title>A global phylogenomic analysis of the shiitake genus Lentinula.</title>
        <authorList>
            <person name="Sierra-Patev S."/>
            <person name="Min B."/>
            <person name="Naranjo-Ortiz M."/>
            <person name="Looney B."/>
            <person name="Konkel Z."/>
            <person name="Slot J.C."/>
            <person name="Sakamoto Y."/>
            <person name="Steenwyk J.L."/>
            <person name="Rokas A."/>
            <person name="Carro J."/>
            <person name="Camarero S."/>
            <person name="Ferreira P."/>
            <person name="Molpeceres G."/>
            <person name="Ruiz-Duenas F.J."/>
            <person name="Serrano A."/>
            <person name="Henrissat B."/>
            <person name="Drula E."/>
            <person name="Hughes K.W."/>
            <person name="Mata J.L."/>
            <person name="Ishikawa N.K."/>
            <person name="Vargas-Isla R."/>
            <person name="Ushijima S."/>
            <person name="Smith C.A."/>
            <person name="Donoghue J."/>
            <person name="Ahrendt S."/>
            <person name="Andreopoulos W."/>
            <person name="He G."/>
            <person name="LaButti K."/>
            <person name="Lipzen A."/>
            <person name="Ng V."/>
            <person name="Riley R."/>
            <person name="Sandor L."/>
            <person name="Barry K."/>
            <person name="Martinez A.T."/>
            <person name="Xiao Y."/>
            <person name="Gibbons J.G."/>
            <person name="Terashima K."/>
            <person name="Grigoriev I.V."/>
            <person name="Hibbett D."/>
        </authorList>
    </citation>
    <scope>NUCLEOTIDE SEQUENCE</scope>
    <source>
        <strain evidence="2">Sp2 HRB7682 ss15</strain>
    </source>
</reference>
<sequence>MFLPLPTHISSSSSPIDKFPPSSWDTWDSEDNDNDGWQDMPIVHTDQLRGGLDDENRRIYHYWVNEEAGSSKLGSKGGVGGGGNATACRGLLGRIPSTLRGISSNTTTL</sequence>
<dbReference type="Proteomes" id="UP001150238">
    <property type="component" value="Unassembled WGS sequence"/>
</dbReference>
<comment type="caution">
    <text evidence="2">The sequence shown here is derived from an EMBL/GenBank/DDBJ whole genome shotgun (WGS) entry which is preliminary data.</text>
</comment>
<evidence type="ECO:0000313" key="2">
    <source>
        <dbReference type="EMBL" id="KAJ4463279.1"/>
    </source>
</evidence>
<name>A0A9W8ZQY8_9AGAR</name>
<feature type="region of interest" description="Disordered" evidence="1">
    <location>
        <begin position="1"/>
        <end position="41"/>
    </location>
</feature>
<feature type="compositionally biased region" description="Acidic residues" evidence="1">
    <location>
        <begin position="27"/>
        <end position="36"/>
    </location>
</feature>
<accession>A0A9W8ZQY8</accession>
<dbReference type="EMBL" id="JANVFS010000077">
    <property type="protein sequence ID" value="KAJ4463279.1"/>
    <property type="molecule type" value="Genomic_DNA"/>
</dbReference>
<evidence type="ECO:0000313" key="3">
    <source>
        <dbReference type="Proteomes" id="UP001150238"/>
    </source>
</evidence>